<dbReference type="AlphaFoldDB" id="A0AAV5C0A8"/>
<dbReference type="PANTHER" id="PTHR46976:SF1">
    <property type="entry name" value="PROTEIN ARABIDILLO 1"/>
    <property type="match status" value="1"/>
</dbReference>
<keyword evidence="2" id="KW-1185">Reference proteome</keyword>
<dbReference type="PANTHER" id="PTHR46976">
    <property type="entry name" value="PROTEIN ARABIDILLO 1"/>
    <property type="match status" value="1"/>
</dbReference>
<sequence>MAGACRAWRALGSRRASPCLWSSLDPRALDSPMRPGGGVGLGVVARLAVRAARRGVSGCAGTRRPPPLPASAPGDSARWWPMAAAPSRTPRLPFSPHGTRSFRVSRSDPTLWSASPATPSATSRSVARVFAACASRDSVKLMQMLLERSPATAPSSRTLLSLIVVLLMSQPSPASSHSGSFLSVSGCRNLKWATASAFWAQLPSLLAIDVSRTDVSPSAVSRLISHSKTLKVICTLNCSSVEDEQAHNPAAFSNSKGKLVFDHHK</sequence>
<dbReference type="Proteomes" id="UP001054889">
    <property type="component" value="Unassembled WGS sequence"/>
</dbReference>
<gene>
    <name evidence="1" type="primary">ga07849</name>
    <name evidence="1" type="ORF">PR202_ga07849</name>
</gene>
<proteinExistence type="predicted"/>
<reference evidence="1" key="2">
    <citation type="submission" date="2021-12" db="EMBL/GenBank/DDBJ databases">
        <title>Resequencing data analysis of finger millet.</title>
        <authorList>
            <person name="Hatakeyama M."/>
            <person name="Aluri S."/>
            <person name="Balachadran M.T."/>
            <person name="Sivarajan S.R."/>
            <person name="Poveda L."/>
            <person name="Shimizu-Inatsugi R."/>
            <person name="Schlapbach R."/>
            <person name="Sreeman S.M."/>
            <person name="Shimizu K.K."/>
        </authorList>
    </citation>
    <scope>NUCLEOTIDE SEQUENCE</scope>
</reference>
<accession>A0AAV5C0A8</accession>
<protein>
    <submittedName>
        <fullName evidence="1">Uncharacterized protein</fullName>
    </submittedName>
</protein>
<evidence type="ECO:0000313" key="1">
    <source>
        <dbReference type="EMBL" id="GJM91474.1"/>
    </source>
</evidence>
<organism evidence="1 2">
    <name type="scientific">Eleusine coracana subsp. coracana</name>
    <dbReference type="NCBI Taxonomy" id="191504"/>
    <lineage>
        <taxon>Eukaryota</taxon>
        <taxon>Viridiplantae</taxon>
        <taxon>Streptophyta</taxon>
        <taxon>Embryophyta</taxon>
        <taxon>Tracheophyta</taxon>
        <taxon>Spermatophyta</taxon>
        <taxon>Magnoliopsida</taxon>
        <taxon>Liliopsida</taxon>
        <taxon>Poales</taxon>
        <taxon>Poaceae</taxon>
        <taxon>PACMAD clade</taxon>
        <taxon>Chloridoideae</taxon>
        <taxon>Cynodonteae</taxon>
        <taxon>Eleusininae</taxon>
        <taxon>Eleusine</taxon>
    </lineage>
</organism>
<dbReference type="EMBL" id="BQKI01000003">
    <property type="protein sequence ID" value="GJM91474.1"/>
    <property type="molecule type" value="Genomic_DNA"/>
</dbReference>
<comment type="caution">
    <text evidence="1">The sequence shown here is derived from an EMBL/GenBank/DDBJ whole genome shotgun (WGS) entry which is preliminary data.</text>
</comment>
<reference evidence="1" key="1">
    <citation type="journal article" date="2018" name="DNA Res.">
        <title>Multiple hybrid de novo genome assembly of finger millet, an orphan allotetraploid crop.</title>
        <authorList>
            <person name="Hatakeyama M."/>
            <person name="Aluri S."/>
            <person name="Balachadran M.T."/>
            <person name="Sivarajan S.R."/>
            <person name="Patrignani A."/>
            <person name="Gruter S."/>
            <person name="Poveda L."/>
            <person name="Shimizu-Inatsugi R."/>
            <person name="Baeten J."/>
            <person name="Francoijs K.J."/>
            <person name="Nataraja K.N."/>
            <person name="Reddy Y.A.N."/>
            <person name="Phadnis S."/>
            <person name="Ravikumar R.L."/>
            <person name="Schlapbach R."/>
            <person name="Sreeman S.M."/>
            <person name="Shimizu K.K."/>
        </authorList>
    </citation>
    <scope>NUCLEOTIDE SEQUENCE</scope>
</reference>
<name>A0AAV5C0A8_ELECO</name>
<evidence type="ECO:0000313" key="2">
    <source>
        <dbReference type="Proteomes" id="UP001054889"/>
    </source>
</evidence>